<dbReference type="GO" id="GO:0016491">
    <property type="term" value="F:oxidoreductase activity"/>
    <property type="evidence" value="ECO:0007669"/>
    <property type="project" value="UniProtKB-KW"/>
</dbReference>
<dbReference type="InterPro" id="IPR050984">
    <property type="entry name" value="Gfo/Idh/MocA_domain"/>
</dbReference>
<comment type="similarity">
    <text evidence="1">Belongs to the Gfo/Idh/MocA family.</text>
</comment>
<dbReference type="SUPFAM" id="SSF55347">
    <property type="entry name" value="Glyceraldehyde-3-phosphate dehydrogenase-like, C-terminal domain"/>
    <property type="match status" value="1"/>
</dbReference>
<dbReference type="Pfam" id="PF01408">
    <property type="entry name" value="GFO_IDH_MocA"/>
    <property type="match status" value="1"/>
</dbReference>
<dbReference type="InterPro" id="IPR036291">
    <property type="entry name" value="NAD(P)-bd_dom_sf"/>
</dbReference>
<evidence type="ECO:0000313" key="9">
    <source>
        <dbReference type="Proteomes" id="UP000436801"/>
    </source>
</evidence>
<evidence type="ECO:0000313" key="6">
    <source>
        <dbReference type="EMBL" id="MWC42668.1"/>
    </source>
</evidence>
<reference evidence="6 9" key="2">
    <citation type="submission" date="2019-12" db="EMBL/GenBank/DDBJ databases">
        <authorList>
            <person name="Zheng J."/>
        </authorList>
    </citation>
    <scope>NUCLEOTIDE SEQUENCE [LARGE SCALE GENOMIC DNA]</scope>
    <source>
        <strain evidence="6 9">DSM 27347</strain>
    </source>
</reference>
<dbReference type="SUPFAM" id="SSF51735">
    <property type="entry name" value="NAD(P)-binding Rossmann-fold domains"/>
    <property type="match status" value="1"/>
</dbReference>
<dbReference type="PROSITE" id="PS51318">
    <property type="entry name" value="TAT"/>
    <property type="match status" value="1"/>
</dbReference>
<organism evidence="7 8">
    <name type="scientific">Sphingomonas carotinifaciens</name>
    <dbReference type="NCBI Taxonomy" id="1166323"/>
    <lineage>
        <taxon>Bacteria</taxon>
        <taxon>Pseudomonadati</taxon>
        <taxon>Pseudomonadota</taxon>
        <taxon>Alphaproteobacteria</taxon>
        <taxon>Sphingomonadales</taxon>
        <taxon>Sphingomonadaceae</taxon>
        <taxon>Sphingomonas</taxon>
    </lineage>
</organism>
<dbReference type="Gene3D" id="3.40.50.720">
    <property type="entry name" value="NAD(P)-binding Rossmann-like Domain"/>
    <property type="match status" value="1"/>
</dbReference>
<dbReference type="PANTHER" id="PTHR22604:SF105">
    <property type="entry name" value="TRANS-1,2-DIHYDROBENZENE-1,2-DIOL DEHYDROGENASE"/>
    <property type="match status" value="1"/>
</dbReference>
<dbReference type="AlphaFoldDB" id="A0A1G7G2D3"/>
<evidence type="ECO:0000313" key="8">
    <source>
        <dbReference type="Proteomes" id="UP000323502"/>
    </source>
</evidence>
<dbReference type="PRINTS" id="PR01775">
    <property type="entry name" value="GLFROXRDTASE"/>
</dbReference>
<evidence type="ECO:0000256" key="3">
    <source>
        <dbReference type="SAM" id="MobiDB-lite"/>
    </source>
</evidence>
<reference evidence="7 8" key="1">
    <citation type="submission" date="2016-10" db="EMBL/GenBank/DDBJ databases">
        <authorList>
            <person name="Varghese N."/>
            <person name="Submissions S."/>
        </authorList>
    </citation>
    <scope>NUCLEOTIDE SEQUENCE [LARGE SCALE GENOMIC DNA]</scope>
    <source>
        <strain evidence="7 8">S7-754</strain>
    </source>
</reference>
<evidence type="ECO:0000313" key="7">
    <source>
        <dbReference type="EMBL" id="SDE82301.1"/>
    </source>
</evidence>
<evidence type="ECO:0000256" key="1">
    <source>
        <dbReference type="ARBA" id="ARBA00010928"/>
    </source>
</evidence>
<feature type="domain" description="Gfo/Idh/MocA-like oxidoreductase N-terminal" evidence="4">
    <location>
        <begin position="75"/>
        <end position="198"/>
    </location>
</feature>
<feature type="domain" description="GFO/IDH/MocA-like oxidoreductase" evidence="5">
    <location>
        <begin position="207"/>
        <end position="323"/>
    </location>
</feature>
<dbReference type="RefSeq" id="WP_149681139.1">
    <property type="nucleotide sequence ID" value="NZ_FNBI01000001.1"/>
</dbReference>
<dbReference type="InterPro" id="IPR008354">
    <property type="entry name" value="Glc-Fru_OxRdtase_bac"/>
</dbReference>
<name>A0A1G7G2D3_9SPHN</name>
<dbReference type="EMBL" id="WSUT01000005">
    <property type="protein sequence ID" value="MWC42668.1"/>
    <property type="molecule type" value="Genomic_DNA"/>
</dbReference>
<feature type="region of interest" description="Disordered" evidence="3">
    <location>
        <begin position="26"/>
        <end position="71"/>
    </location>
</feature>
<dbReference type="GO" id="GO:0000166">
    <property type="term" value="F:nucleotide binding"/>
    <property type="evidence" value="ECO:0007669"/>
    <property type="project" value="InterPro"/>
</dbReference>
<dbReference type="Pfam" id="PF22725">
    <property type="entry name" value="GFO_IDH_MocA_C3"/>
    <property type="match status" value="1"/>
</dbReference>
<evidence type="ECO:0000259" key="5">
    <source>
        <dbReference type="Pfam" id="PF22725"/>
    </source>
</evidence>
<evidence type="ECO:0000256" key="2">
    <source>
        <dbReference type="ARBA" id="ARBA00023002"/>
    </source>
</evidence>
<dbReference type="PANTHER" id="PTHR22604">
    <property type="entry name" value="OXIDOREDUCTASES"/>
    <property type="match status" value="1"/>
</dbReference>
<dbReference type="InterPro" id="IPR000683">
    <property type="entry name" value="Gfo/Idh/MocA-like_OxRdtase_N"/>
</dbReference>
<dbReference type="Gene3D" id="3.30.360.10">
    <property type="entry name" value="Dihydrodipicolinate Reductase, domain 2"/>
    <property type="match status" value="1"/>
</dbReference>
<dbReference type="OrthoDB" id="9792935at2"/>
<protein>
    <submittedName>
        <fullName evidence="6">Gfo/Idh/MocA family oxidoreductase</fullName>
    </submittedName>
    <submittedName>
        <fullName evidence="7">Predicted dehydrogenase</fullName>
    </submittedName>
</protein>
<dbReference type="EMBL" id="FNBI01000001">
    <property type="protein sequence ID" value="SDE82301.1"/>
    <property type="molecule type" value="Genomic_DNA"/>
</dbReference>
<dbReference type="Proteomes" id="UP000323502">
    <property type="component" value="Unassembled WGS sequence"/>
</dbReference>
<dbReference type="InterPro" id="IPR055170">
    <property type="entry name" value="GFO_IDH_MocA-like_dom"/>
</dbReference>
<gene>
    <name evidence="6" type="ORF">GQR91_03220</name>
    <name evidence="7" type="ORF">SAMN05216557_101669</name>
</gene>
<feature type="compositionally biased region" description="Pro residues" evidence="3">
    <location>
        <begin position="60"/>
        <end position="70"/>
    </location>
</feature>
<accession>A0A1G7G2D3</accession>
<sequence length="429" mass="47497">MPDSIDRRLMLKLGGAAAGMVLGARGADAQKYPPPSDVDRGRVENGKVTFPEWRSQADPKTPPPPAPLPPEQRVGFAIVALGRLSLEELLPAFGECKKAKLVALVSGSPEKLRTTAQQYGIAPENCYDYAGFDRIRDNPAVQVVYIVLPNGMHREYVERAAAAGKHVLCEKPMATSAADARAMVEACKRANVRLMIAYRIQYEPYNQRAARFVQEGTFGRLVGATMTNVQTVAPDGEKQWRHKRVQAGGGALPDIGLYCINTARFLTGEEPTEVYAEQFSPPGDPRYAQVEETVAWTMRFPSNFLAQCLTSYGARDDKHQRLNFATATVDMPNAYRYQGQQLYVAQNQGDMDERQQVILPQKNQFAEEIDHMADCVLSNRQPRTPGEEGVQDHVIMEAIYESAKTGRPVKLKAYEGKDVFRGPPLPPEG</sequence>
<proteinExistence type="inferred from homology"/>
<keyword evidence="2" id="KW-0560">Oxidoreductase</keyword>
<evidence type="ECO:0000259" key="4">
    <source>
        <dbReference type="Pfam" id="PF01408"/>
    </source>
</evidence>
<keyword evidence="8" id="KW-1185">Reference proteome</keyword>
<dbReference type="InterPro" id="IPR006311">
    <property type="entry name" value="TAT_signal"/>
</dbReference>
<dbReference type="Proteomes" id="UP000436801">
    <property type="component" value="Unassembled WGS sequence"/>
</dbReference>